<accession>A0AAW1KQH2</accession>
<dbReference type="AlphaFoldDB" id="A0AAW1KQH2"/>
<dbReference type="InterPro" id="IPR049680">
    <property type="entry name" value="FLVCR1-2_SLC49-like"/>
</dbReference>
<keyword evidence="2" id="KW-0812">Transmembrane</keyword>
<dbReference type="InterPro" id="IPR032135">
    <property type="entry name" value="DUF4817"/>
</dbReference>
<dbReference type="Pfam" id="PF16087">
    <property type="entry name" value="DUF4817"/>
    <property type="match status" value="1"/>
</dbReference>
<dbReference type="GO" id="GO:0020037">
    <property type="term" value="F:heme binding"/>
    <property type="evidence" value="ECO:0007669"/>
    <property type="project" value="TreeGrafter"/>
</dbReference>
<dbReference type="Proteomes" id="UP001458880">
    <property type="component" value="Unassembled WGS sequence"/>
</dbReference>
<feature type="domain" description="DUF4817" evidence="5">
    <location>
        <begin position="18"/>
        <end position="60"/>
    </location>
</feature>
<sequence>MDRWPLQAKIFVVEKFANVRSITAVQRAFRLEFGDRGRGDAPSRLTIRKWIRKWQEEGSIRNKNGTGRRLVRHAENIERNFLLQIPIENCNHLQPICLDDLIPQLNNEINEKKKEEMSDFCSDSSFCYQHRPSIFPTEDDMYSEELEADVANVFKRGLMYKGIYWPSLTNSFHNKHLEMAYLRFSMTGLLPVGFELASELTFPEPEGTSAGLLNAASQLFGVIFTSLYSVLFDKLKLETNGLMALCV</sequence>
<evidence type="ECO:0000313" key="6">
    <source>
        <dbReference type="EMBL" id="KAK9721660.1"/>
    </source>
</evidence>
<reference evidence="6 7" key="1">
    <citation type="journal article" date="2024" name="BMC Genomics">
        <title>De novo assembly and annotation of Popillia japonica's genome with initial clues to its potential as an invasive pest.</title>
        <authorList>
            <person name="Cucini C."/>
            <person name="Boschi S."/>
            <person name="Funari R."/>
            <person name="Cardaioli E."/>
            <person name="Iannotti N."/>
            <person name="Marturano G."/>
            <person name="Paoli F."/>
            <person name="Bruttini M."/>
            <person name="Carapelli A."/>
            <person name="Frati F."/>
            <person name="Nardi F."/>
        </authorList>
    </citation>
    <scope>NUCLEOTIDE SEQUENCE [LARGE SCALE GENOMIC DNA]</scope>
    <source>
        <strain evidence="6">DMR45628</strain>
    </source>
</reference>
<dbReference type="GO" id="GO:0016020">
    <property type="term" value="C:membrane"/>
    <property type="evidence" value="ECO:0007669"/>
    <property type="project" value="UniProtKB-SubCell"/>
</dbReference>
<keyword evidence="4" id="KW-0472">Membrane</keyword>
<comment type="caution">
    <text evidence="6">The sequence shown here is derived from an EMBL/GenBank/DDBJ whole genome shotgun (WGS) entry which is preliminary data.</text>
</comment>
<evidence type="ECO:0000256" key="3">
    <source>
        <dbReference type="ARBA" id="ARBA00022989"/>
    </source>
</evidence>
<dbReference type="PANTHER" id="PTHR10924:SF4">
    <property type="entry name" value="GH15861P"/>
    <property type="match status" value="1"/>
</dbReference>
<gene>
    <name evidence="6" type="ORF">QE152_g20776</name>
</gene>
<organism evidence="6 7">
    <name type="scientific">Popillia japonica</name>
    <name type="common">Japanese beetle</name>
    <dbReference type="NCBI Taxonomy" id="7064"/>
    <lineage>
        <taxon>Eukaryota</taxon>
        <taxon>Metazoa</taxon>
        <taxon>Ecdysozoa</taxon>
        <taxon>Arthropoda</taxon>
        <taxon>Hexapoda</taxon>
        <taxon>Insecta</taxon>
        <taxon>Pterygota</taxon>
        <taxon>Neoptera</taxon>
        <taxon>Endopterygota</taxon>
        <taxon>Coleoptera</taxon>
        <taxon>Polyphaga</taxon>
        <taxon>Scarabaeiformia</taxon>
        <taxon>Scarabaeidae</taxon>
        <taxon>Rutelinae</taxon>
        <taxon>Popillia</taxon>
    </lineage>
</organism>
<protein>
    <submittedName>
        <fullName evidence="6">Helix-turn-helix domain (DUF4817)</fullName>
    </submittedName>
</protein>
<evidence type="ECO:0000313" key="7">
    <source>
        <dbReference type="Proteomes" id="UP001458880"/>
    </source>
</evidence>
<name>A0AAW1KQH2_POPJA</name>
<dbReference type="GO" id="GO:0015232">
    <property type="term" value="F:heme transmembrane transporter activity"/>
    <property type="evidence" value="ECO:0007669"/>
    <property type="project" value="TreeGrafter"/>
</dbReference>
<dbReference type="GO" id="GO:0097037">
    <property type="term" value="P:heme export"/>
    <property type="evidence" value="ECO:0007669"/>
    <property type="project" value="TreeGrafter"/>
</dbReference>
<evidence type="ECO:0000256" key="2">
    <source>
        <dbReference type="ARBA" id="ARBA00022692"/>
    </source>
</evidence>
<comment type="subcellular location">
    <subcellularLocation>
        <location evidence="1">Membrane</location>
        <topology evidence="1">Multi-pass membrane protein</topology>
    </subcellularLocation>
</comment>
<proteinExistence type="predicted"/>
<evidence type="ECO:0000256" key="1">
    <source>
        <dbReference type="ARBA" id="ARBA00004141"/>
    </source>
</evidence>
<dbReference type="EMBL" id="JASPKY010000196">
    <property type="protein sequence ID" value="KAK9721660.1"/>
    <property type="molecule type" value="Genomic_DNA"/>
</dbReference>
<evidence type="ECO:0000256" key="4">
    <source>
        <dbReference type="ARBA" id="ARBA00023136"/>
    </source>
</evidence>
<dbReference type="PANTHER" id="PTHR10924">
    <property type="entry name" value="MAJOR FACILITATOR SUPERFAMILY PROTEIN-RELATED"/>
    <property type="match status" value="1"/>
</dbReference>
<keyword evidence="7" id="KW-1185">Reference proteome</keyword>
<keyword evidence="3" id="KW-1133">Transmembrane helix</keyword>
<evidence type="ECO:0000259" key="5">
    <source>
        <dbReference type="Pfam" id="PF16087"/>
    </source>
</evidence>